<accession>A0A1L5NE56</accession>
<protein>
    <submittedName>
        <fullName evidence="1">Uncharacterized protein</fullName>
    </submittedName>
</protein>
<evidence type="ECO:0000313" key="2">
    <source>
        <dbReference type="Proteomes" id="UP000184749"/>
    </source>
</evidence>
<evidence type="ECO:0000313" key="1">
    <source>
        <dbReference type="EMBL" id="APO66173.1"/>
    </source>
</evidence>
<proteinExistence type="predicted"/>
<organism evidence="1 2">
    <name type="scientific">Rhizobium gallicum</name>
    <dbReference type="NCBI Taxonomy" id="56730"/>
    <lineage>
        <taxon>Bacteria</taxon>
        <taxon>Pseudomonadati</taxon>
        <taxon>Pseudomonadota</taxon>
        <taxon>Alphaproteobacteria</taxon>
        <taxon>Hyphomicrobiales</taxon>
        <taxon>Rhizobiaceae</taxon>
        <taxon>Rhizobium/Agrobacterium group</taxon>
        <taxon>Rhizobium</taxon>
    </lineage>
</organism>
<reference evidence="1 2" key="1">
    <citation type="submission" date="2016-09" db="EMBL/GenBank/DDBJ databases">
        <title>The complete genome sequences of Rhizobium gallicum, symbiovars gallicum and phaseoli, symbionts associated to common bean (Phaseolus vulgaris).</title>
        <authorList>
            <person name="Bustos P."/>
            <person name="Santamaria R.I."/>
            <person name="Perez-Carrascal O.M."/>
            <person name="Juarez S."/>
            <person name="Lozano L."/>
            <person name="Martinez-Flores I."/>
            <person name="Martinez-Romero E."/>
            <person name="Cevallos M."/>
            <person name="Romero D."/>
            <person name="Davila G."/>
            <person name="Gonzalez V."/>
        </authorList>
    </citation>
    <scope>NUCLEOTIDE SEQUENCE [LARGE SCALE GENOMIC DNA]</scope>
    <source>
        <strain evidence="1 2">IE4872</strain>
    </source>
</reference>
<dbReference type="EMBL" id="CP017101">
    <property type="protein sequence ID" value="APO66173.1"/>
    <property type="molecule type" value="Genomic_DNA"/>
</dbReference>
<name>A0A1L5NE56_9HYPH</name>
<gene>
    <name evidence="1" type="ORF">IE4872_CH00508</name>
</gene>
<sequence length="68" mass="7840">MDCHRAVTTSLFWFICWLLDPGLGKRLTTSVEAWRLLEGGGIRPQRSRWPPFLLFRISATNGADIRDH</sequence>
<dbReference type="STRING" id="56730.IE4872_CH00508"/>
<dbReference type="Proteomes" id="UP000184749">
    <property type="component" value="Chromosome"/>
</dbReference>
<dbReference type="AlphaFoldDB" id="A0A1L5NE56"/>